<protein>
    <recommendedName>
        <fullName evidence="1">BppU N-terminal domain-containing protein</fullName>
    </recommendedName>
</protein>
<name>A0A6N3BDF0_ENTFC</name>
<gene>
    <name evidence="2" type="ORF">EFLFYP64_01055</name>
</gene>
<feature type="domain" description="BppU N-terminal" evidence="1">
    <location>
        <begin position="4"/>
        <end position="141"/>
    </location>
</feature>
<proteinExistence type="predicted"/>
<evidence type="ECO:0000259" key="1">
    <source>
        <dbReference type="Pfam" id="PF10651"/>
    </source>
</evidence>
<dbReference type="RefSeq" id="WP_262348563.1">
    <property type="nucleotide sequence ID" value="NZ_CACRTQ010000021.1"/>
</dbReference>
<dbReference type="Pfam" id="PF10651">
    <property type="entry name" value="BppU_N"/>
    <property type="match status" value="1"/>
</dbReference>
<sequence length="347" mass="39316">MPKHKMILSTTEPNNNIPLIRIIQDDKNSQIFEAEIVEEGQLLNFDSKVVFFNAQIGPYKVRDKVETIYYDSSRVSYTLIDPFLQKVGEFEAWFSFADSEEPESDLFSTMCFNYRVLPGIRKNIWEGNYFWDLQELVEYYKRYKTLIAGIVDNKDFSDLIDKIAEIDGRTNRLDNFATATKTEAEQGMAADKFMTPQRVTQQTDARLATDEEAKLGVNNTKLMTPETTKAFYDSNMVTKHFSTGDLSEVKSGDIYLTRIGDTVSLSGSVLTLDNADASNNKIFTPITFPEGFRPTTDVAVSHYVPAMFDVFFGSVTSSGTLKLKVAMNNSHNHNITASWTTADEFPR</sequence>
<dbReference type="EMBL" id="CACRTQ010000021">
    <property type="protein sequence ID" value="VYU00589.1"/>
    <property type="molecule type" value="Genomic_DNA"/>
</dbReference>
<evidence type="ECO:0000313" key="2">
    <source>
        <dbReference type="EMBL" id="VYU00589.1"/>
    </source>
</evidence>
<dbReference type="InterPro" id="IPR018913">
    <property type="entry name" value="BppU_N"/>
</dbReference>
<dbReference type="AlphaFoldDB" id="A0A6N3BDF0"/>
<organism evidence="2">
    <name type="scientific">Enterococcus faecium</name>
    <name type="common">Streptococcus faecium</name>
    <dbReference type="NCBI Taxonomy" id="1352"/>
    <lineage>
        <taxon>Bacteria</taxon>
        <taxon>Bacillati</taxon>
        <taxon>Bacillota</taxon>
        <taxon>Bacilli</taxon>
        <taxon>Lactobacillales</taxon>
        <taxon>Enterococcaceae</taxon>
        <taxon>Enterococcus</taxon>
    </lineage>
</organism>
<accession>A0A6N3BDF0</accession>
<reference evidence="2" key="1">
    <citation type="submission" date="2019-11" db="EMBL/GenBank/DDBJ databases">
        <authorList>
            <person name="Feng L."/>
        </authorList>
    </citation>
    <scope>NUCLEOTIDE SEQUENCE</scope>
    <source>
        <strain evidence="2">EFaeciumLFYP64</strain>
    </source>
</reference>
<dbReference type="Gene3D" id="2.60.40.3350">
    <property type="match status" value="1"/>
</dbReference>